<dbReference type="AlphaFoldDB" id="A0A9P3LLJ3"/>
<dbReference type="EMBL" id="BPQB01000094">
    <property type="protein sequence ID" value="GJE98754.1"/>
    <property type="molecule type" value="Genomic_DNA"/>
</dbReference>
<reference evidence="1 2" key="1">
    <citation type="submission" date="2021-08" db="EMBL/GenBank/DDBJ databases">
        <title>Draft Genome Sequence of Phanerochaete sordida strain YK-624.</title>
        <authorList>
            <person name="Mori T."/>
            <person name="Dohra H."/>
            <person name="Suzuki T."/>
            <person name="Kawagishi H."/>
            <person name="Hirai H."/>
        </authorList>
    </citation>
    <scope>NUCLEOTIDE SEQUENCE [LARGE SCALE GENOMIC DNA]</scope>
    <source>
        <strain evidence="1 2">YK-624</strain>
    </source>
</reference>
<organism evidence="1 2">
    <name type="scientific">Phanerochaete sordida</name>
    <dbReference type="NCBI Taxonomy" id="48140"/>
    <lineage>
        <taxon>Eukaryota</taxon>
        <taxon>Fungi</taxon>
        <taxon>Dikarya</taxon>
        <taxon>Basidiomycota</taxon>
        <taxon>Agaricomycotina</taxon>
        <taxon>Agaricomycetes</taxon>
        <taxon>Polyporales</taxon>
        <taxon>Phanerochaetaceae</taxon>
        <taxon>Phanerochaete</taxon>
    </lineage>
</organism>
<comment type="caution">
    <text evidence="1">The sequence shown here is derived from an EMBL/GenBank/DDBJ whole genome shotgun (WGS) entry which is preliminary data.</text>
</comment>
<accession>A0A9P3LLJ3</accession>
<gene>
    <name evidence="1" type="ORF">PsYK624_149900</name>
</gene>
<proteinExistence type="predicted"/>
<evidence type="ECO:0000313" key="1">
    <source>
        <dbReference type="EMBL" id="GJE98754.1"/>
    </source>
</evidence>
<sequence>MSDIYENGPHPEPRSLEAMQTSNWRGVQRVIGAVISEYETRLPRTARRSRTSYHALKLGEDHGVEPAAQCHICNDRREVTGGASSFCCRQHDVQACDKASSGLKMVKLSCCLERVRSVRCDEVARADEHLRRRWGPGQ</sequence>
<name>A0A9P3LLJ3_9APHY</name>
<keyword evidence="2" id="KW-1185">Reference proteome</keyword>
<evidence type="ECO:0000313" key="2">
    <source>
        <dbReference type="Proteomes" id="UP000703269"/>
    </source>
</evidence>
<protein>
    <submittedName>
        <fullName evidence="1">Uncharacterized protein</fullName>
    </submittedName>
</protein>
<dbReference type="Proteomes" id="UP000703269">
    <property type="component" value="Unassembled WGS sequence"/>
</dbReference>